<evidence type="ECO:0000256" key="1">
    <source>
        <dbReference type="ARBA" id="ARBA00009013"/>
    </source>
</evidence>
<comment type="caution">
    <text evidence="4">The sequence shown here is derived from an EMBL/GenBank/DDBJ whole genome shotgun (WGS) entry which is preliminary data.</text>
</comment>
<reference evidence="5" key="1">
    <citation type="journal article" date="2019" name="Int. J. Syst. Evol. Microbiol.">
        <title>The Global Catalogue of Microorganisms (GCM) 10K type strain sequencing project: providing services to taxonomists for standard genome sequencing and annotation.</title>
        <authorList>
            <consortium name="The Broad Institute Genomics Platform"/>
            <consortium name="The Broad Institute Genome Sequencing Center for Infectious Disease"/>
            <person name="Wu L."/>
            <person name="Ma J."/>
        </authorList>
    </citation>
    <scope>NUCLEOTIDE SEQUENCE [LARGE SCALE GENOMIC DNA]</scope>
    <source>
        <strain evidence="5">CGMCC 4.7248</strain>
    </source>
</reference>
<accession>A0ABW0V4C4</accession>
<dbReference type="Proteomes" id="UP001596154">
    <property type="component" value="Unassembled WGS sequence"/>
</dbReference>
<dbReference type="CDD" id="cd07043">
    <property type="entry name" value="STAS_anti-anti-sigma_factors"/>
    <property type="match status" value="1"/>
</dbReference>
<dbReference type="EMBL" id="JBHSNY010000015">
    <property type="protein sequence ID" value="MFC5638986.1"/>
    <property type="molecule type" value="Genomic_DNA"/>
</dbReference>
<dbReference type="InterPro" id="IPR036513">
    <property type="entry name" value="STAS_dom_sf"/>
</dbReference>
<evidence type="ECO:0000256" key="2">
    <source>
        <dbReference type="RuleBase" id="RU003749"/>
    </source>
</evidence>
<dbReference type="RefSeq" id="WP_381030543.1">
    <property type="nucleotide sequence ID" value="NZ_JBHSNY010000015.1"/>
</dbReference>
<dbReference type="Pfam" id="PF01740">
    <property type="entry name" value="STAS"/>
    <property type="match status" value="1"/>
</dbReference>
<keyword evidence="5" id="KW-1185">Reference proteome</keyword>
<dbReference type="InterPro" id="IPR002645">
    <property type="entry name" value="STAS_dom"/>
</dbReference>
<dbReference type="SUPFAM" id="SSF52091">
    <property type="entry name" value="SpoIIaa-like"/>
    <property type="match status" value="1"/>
</dbReference>
<organism evidence="4 5">
    <name type="scientific">Streptomyces bullii</name>
    <dbReference type="NCBI Taxonomy" id="349910"/>
    <lineage>
        <taxon>Bacteria</taxon>
        <taxon>Bacillati</taxon>
        <taxon>Actinomycetota</taxon>
        <taxon>Actinomycetes</taxon>
        <taxon>Kitasatosporales</taxon>
        <taxon>Streptomycetaceae</taxon>
        <taxon>Streptomyces</taxon>
    </lineage>
</organism>
<dbReference type="InterPro" id="IPR003658">
    <property type="entry name" value="Anti-sigma_ant"/>
</dbReference>
<dbReference type="Gene3D" id="3.30.750.24">
    <property type="entry name" value="STAS domain"/>
    <property type="match status" value="1"/>
</dbReference>
<dbReference type="PANTHER" id="PTHR33495">
    <property type="entry name" value="ANTI-SIGMA FACTOR ANTAGONIST TM_1081-RELATED-RELATED"/>
    <property type="match status" value="1"/>
</dbReference>
<dbReference type="NCBIfam" id="TIGR00377">
    <property type="entry name" value="ant_ant_sig"/>
    <property type="match status" value="1"/>
</dbReference>
<evidence type="ECO:0000313" key="5">
    <source>
        <dbReference type="Proteomes" id="UP001596154"/>
    </source>
</evidence>
<evidence type="ECO:0000259" key="3">
    <source>
        <dbReference type="PROSITE" id="PS50801"/>
    </source>
</evidence>
<gene>
    <name evidence="4" type="ORF">ACFPZJ_35580</name>
</gene>
<sequence>MITQAATADGVTVVTLQGEVDYNAGSRLADTVVACMEAGKNTVVDLSAVTFIDSTGINTLLAAHQAARGNWLRLVVPPGPVLRVVQLVGLDTVMGCHATLEEALRG</sequence>
<name>A0ABW0V4C4_9ACTN</name>
<protein>
    <recommendedName>
        <fullName evidence="2">Anti-sigma factor antagonist</fullName>
    </recommendedName>
</protein>
<comment type="similarity">
    <text evidence="1 2">Belongs to the anti-sigma-factor antagonist family.</text>
</comment>
<dbReference type="PANTHER" id="PTHR33495:SF2">
    <property type="entry name" value="ANTI-SIGMA FACTOR ANTAGONIST TM_1081-RELATED"/>
    <property type="match status" value="1"/>
</dbReference>
<proteinExistence type="inferred from homology"/>
<dbReference type="PROSITE" id="PS50801">
    <property type="entry name" value="STAS"/>
    <property type="match status" value="1"/>
</dbReference>
<evidence type="ECO:0000313" key="4">
    <source>
        <dbReference type="EMBL" id="MFC5638986.1"/>
    </source>
</evidence>
<feature type="domain" description="STAS" evidence="3">
    <location>
        <begin position="1"/>
        <end position="106"/>
    </location>
</feature>